<keyword evidence="3" id="KW-1185">Reference proteome</keyword>
<dbReference type="OrthoDB" id="9786100at2"/>
<accession>A0A9X5BEI3</accession>
<dbReference type="AlphaFoldDB" id="A0A9X5BEI3"/>
<gene>
    <name evidence="2" type="ORF">D5281_08060</name>
</gene>
<name>A0A9X5BEI3_9FIRM</name>
<dbReference type="RefSeq" id="WP_160559644.1">
    <property type="nucleotide sequence ID" value="NZ_QZDT01000009.1"/>
</dbReference>
<organism evidence="2 3">
    <name type="scientific">Parablautia muri</name>
    <dbReference type="NCBI Taxonomy" id="2320879"/>
    <lineage>
        <taxon>Bacteria</taxon>
        <taxon>Bacillati</taxon>
        <taxon>Bacillota</taxon>
        <taxon>Clostridia</taxon>
        <taxon>Lachnospirales</taxon>
        <taxon>Lachnospiraceae</taxon>
        <taxon>Parablautia</taxon>
    </lineage>
</organism>
<dbReference type="PANTHER" id="PTHR43404">
    <property type="entry name" value="LIPOPOLYSACCHARIDE CHOLINEPHOSPHOTRANSFERASE LICD"/>
    <property type="match status" value="1"/>
</dbReference>
<feature type="domain" description="LicD/FKTN/FKRP nucleotidyltransferase" evidence="1">
    <location>
        <begin position="41"/>
        <end position="279"/>
    </location>
</feature>
<proteinExistence type="predicted"/>
<sequence>MLSFEENFFQAELREGFQVDTTMKTVWAAELEVLSEIAKVCERHGLTWYMAFGSLLGVIRHQGFIPWDDDMDIWLKREDYMQLLTYLPEELPKGYMVRSPLLESWYPEYHSSVVNSDSISIEPEHLKQFHGCPFMVGIDVFPLDFLEEGEEDSLRIHLFQVARQAALMVKNGEHNEKLHEMLNILEKQCNVTIDRSGMCAVLSDDARNELTAGLWGLANEIVMWGSGKKTNKLSMYLDYLKFGKCYEAEWFERMEWMPFEGFMVPVPGEYDKILRVIYGDYSVCVRNTTLHDYPFYNKQLEQLRKHVAEVEAARKREG</sequence>
<dbReference type="Proteomes" id="UP001154420">
    <property type="component" value="Unassembled WGS sequence"/>
</dbReference>
<comment type="caution">
    <text evidence="2">The sequence shown here is derived from an EMBL/GenBank/DDBJ whole genome shotgun (WGS) entry which is preliminary data.</text>
</comment>
<dbReference type="PANTHER" id="PTHR43404:SF2">
    <property type="entry name" value="LIPOPOLYSACCHARIDE CHOLINEPHOSPHOTRANSFERASE LICD"/>
    <property type="match status" value="1"/>
</dbReference>
<dbReference type="EMBL" id="QZDT01000009">
    <property type="protein sequence ID" value="NBJ92551.1"/>
    <property type="molecule type" value="Genomic_DNA"/>
</dbReference>
<evidence type="ECO:0000313" key="3">
    <source>
        <dbReference type="Proteomes" id="UP001154420"/>
    </source>
</evidence>
<evidence type="ECO:0000313" key="2">
    <source>
        <dbReference type="EMBL" id="NBJ92551.1"/>
    </source>
</evidence>
<evidence type="ECO:0000259" key="1">
    <source>
        <dbReference type="Pfam" id="PF04991"/>
    </source>
</evidence>
<reference evidence="2" key="1">
    <citation type="submission" date="2018-09" db="EMBL/GenBank/DDBJ databases">
        <title>Murine metabolic-syndrome-specific gut microbial biobank.</title>
        <authorList>
            <person name="Liu C."/>
        </authorList>
    </citation>
    <scope>NUCLEOTIDE SEQUENCE</scope>
    <source>
        <strain evidence="2">D42-62</strain>
    </source>
</reference>
<dbReference type="InterPro" id="IPR007074">
    <property type="entry name" value="LicD/FKTN/FKRP_NTP_transf"/>
</dbReference>
<dbReference type="Pfam" id="PF04991">
    <property type="entry name" value="LicD"/>
    <property type="match status" value="1"/>
</dbReference>
<dbReference type="InterPro" id="IPR052942">
    <property type="entry name" value="LPS_cholinephosphotransferase"/>
</dbReference>
<protein>
    <recommendedName>
        <fullName evidence="1">LicD/FKTN/FKRP nucleotidyltransferase domain-containing protein</fullName>
    </recommendedName>
</protein>
<dbReference type="GO" id="GO:0009100">
    <property type="term" value="P:glycoprotein metabolic process"/>
    <property type="evidence" value="ECO:0007669"/>
    <property type="project" value="UniProtKB-ARBA"/>
</dbReference>